<organism evidence="2 3">
    <name type="scientific">Blomia tropicalis</name>
    <name type="common">Mite</name>
    <dbReference type="NCBI Taxonomy" id="40697"/>
    <lineage>
        <taxon>Eukaryota</taxon>
        <taxon>Metazoa</taxon>
        <taxon>Ecdysozoa</taxon>
        <taxon>Arthropoda</taxon>
        <taxon>Chelicerata</taxon>
        <taxon>Arachnida</taxon>
        <taxon>Acari</taxon>
        <taxon>Acariformes</taxon>
        <taxon>Sarcoptiformes</taxon>
        <taxon>Astigmata</taxon>
        <taxon>Glycyphagoidea</taxon>
        <taxon>Echimyopodidae</taxon>
        <taxon>Blomia</taxon>
    </lineage>
</organism>
<dbReference type="GO" id="GO:0032006">
    <property type="term" value="P:regulation of TOR signaling"/>
    <property type="evidence" value="ECO:0007669"/>
    <property type="project" value="TreeGrafter"/>
</dbReference>
<keyword evidence="3" id="KW-1185">Reference proteome</keyword>
<dbReference type="Proteomes" id="UP001142055">
    <property type="component" value="Chromosome 1"/>
</dbReference>
<dbReference type="InterPro" id="IPR011047">
    <property type="entry name" value="Quinoprotein_ADH-like_sf"/>
</dbReference>
<dbReference type="SUPFAM" id="SSF69318">
    <property type="entry name" value="Integrin alpha N-terminal domain"/>
    <property type="match status" value="1"/>
</dbReference>
<name>A0A9Q0MGY8_BLOTA</name>
<evidence type="ECO:0008006" key="4">
    <source>
        <dbReference type="Google" id="ProtNLM"/>
    </source>
</evidence>
<dbReference type="EMBL" id="JAPWDV010000001">
    <property type="protein sequence ID" value="KAJ6225517.1"/>
    <property type="molecule type" value="Genomic_DNA"/>
</dbReference>
<dbReference type="PANTHER" id="PTHR16317">
    <property type="entry name" value="INTEGRIN ALPHA REPEAT DOMAIN-CONTAINING"/>
    <property type="match status" value="1"/>
</dbReference>
<proteinExistence type="predicted"/>
<dbReference type="Pfam" id="PF15907">
    <property type="entry name" value="Itfg2"/>
    <property type="match status" value="1"/>
</dbReference>
<dbReference type="SUPFAM" id="SSF50998">
    <property type="entry name" value="Quinoprotein alcohol dehydrogenase-like"/>
    <property type="match status" value="1"/>
</dbReference>
<comment type="caution">
    <text evidence="2">The sequence shown here is derived from an EMBL/GenBank/DDBJ whole genome shotgun (WGS) entry which is preliminary data.</text>
</comment>
<accession>A0A9Q0MGY8</accession>
<evidence type="ECO:0000313" key="3">
    <source>
        <dbReference type="Proteomes" id="UP001142055"/>
    </source>
</evidence>
<dbReference type="InterPro" id="IPR028994">
    <property type="entry name" value="Integrin_alpha_N"/>
</dbReference>
<protein>
    <recommendedName>
        <fullName evidence="4">KICSTOR complex protein ITFG2-like</fullName>
    </recommendedName>
</protein>
<dbReference type="InterPro" id="IPR031793">
    <property type="entry name" value="KICSTOR_ITFG2"/>
</dbReference>
<evidence type="ECO:0000313" key="2">
    <source>
        <dbReference type="EMBL" id="KAJ6225517.1"/>
    </source>
</evidence>
<evidence type="ECO:0000256" key="1">
    <source>
        <dbReference type="SAM" id="MobiDB-lite"/>
    </source>
</evidence>
<feature type="compositionally biased region" description="Low complexity" evidence="1">
    <location>
        <begin position="7"/>
        <end position="19"/>
    </location>
</feature>
<reference evidence="2" key="1">
    <citation type="submission" date="2022-12" db="EMBL/GenBank/DDBJ databases">
        <title>Genome assemblies of Blomia tropicalis.</title>
        <authorList>
            <person name="Cui Y."/>
        </authorList>
    </citation>
    <scope>NUCLEOTIDE SEQUENCE</scope>
    <source>
        <tissue evidence="2">Adult mites</tissue>
    </source>
</reference>
<feature type="region of interest" description="Disordered" evidence="1">
    <location>
        <begin position="1"/>
        <end position="24"/>
    </location>
</feature>
<gene>
    <name evidence="2" type="ORF">RDWZM_004062</name>
</gene>
<dbReference type="PANTHER" id="PTHR16317:SF1">
    <property type="entry name" value="KICSTOR COMPLEX PROTEIN ITFG2"/>
    <property type="match status" value="1"/>
</dbReference>
<dbReference type="AlphaFoldDB" id="A0A9Q0MGY8"/>
<sequence length="513" mass="57068">MNNCLESSTSSSSRSTSLSQNLVSQNSPNFRSISLIESINFKFDGNISKNALVLDDCDNDGKNELLVGTLNGELLIFKGNSTVPIEKAKDLGMISCIVVGDILAKDMNYIITISIEGYLNIFAFIFECVDHNSVSMNRRGSNFSGSFPFNNNVKLPPTITEELSGNNQFSLVHFQQIQANAMCALIADIDNDGNNELIVALSDRVVRSYRAVHSGDDMKLVGIHKWEFSDQIGSIALSTFWEQNNTTNSANDENDKIQRSSILVAQHGGIFAQLNCWDATIVNNITIDDEDPEAEDNFAIGITPKYQTISLPPQRNPQISAEIIADIGNNTDCTEAGKLISIATSDGLLVLLRDEDITWQCQLEQKIQSLKKHDIDGDGRDELVICTWNGQTYFVDLDCRIVTCQFDQPVSAFTVGHYDLNGQRMSCLVYGTFTNSLHLYYNIDCSFALKNSDNVFFEFIRTNHLPLMEQLTAFVTKLNSESDEEGGEKKQFKIDSKLINSILYGITTIDINH</sequence>
<dbReference type="OMA" id="LNKWECA"/>